<accession>A0AA87MPX9</accession>
<sequence length="41" mass="4567">MKTEFSNAKALKDKLSQKYLRMIGIGILGKGKVFSGWHTIA</sequence>
<dbReference type="RefSeq" id="WP_002761207.1">
    <property type="nucleotide sequence ID" value="NZ_AKWM02000014.1"/>
</dbReference>
<proteinExistence type="predicted"/>
<organism evidence="1 2">
    <name type="scientific">Leptospira mayottensis 200901122</name>
    <dbReference type="NCBI Taxonomy" id="1193010"/>
    <lineage>
        <taxon>Bacteria</taxon>
        <taxon>Pseudomonadati</taxon>
        <taxon>Spirochaetota</taxon>
        <taxon>Spirochaetia</taxon>
        <taxon>Leptospirales</taxon>
        <taxon>Leptospiraceae</taxon>
        <taxon>Leptospira</taxon>
    </lineage>
</organism>
<gene>
    <name evidence="1" type="ORF">LEP1GSC125_4288</name>
</gene>
<reference evidence="1 2" key="1">
    <citation type="journal article" date="2014" name="Int. J. Syst. Evol. Microbiol.">
        <title>Leptospira mayottensis sp. nov., a pathogenic species of the genus Leptospira isolated from humans.</title>
        <authorList>
            <person name="Bourhy P."/>
            <person name="Collet L."/>
            <person name="Brisse S."/>
            <person name="Picardeau M."/>
        </authorList>
    </citation>
    <scope>NUCLEOTIDE SEQUENCE [LARGE SCALE GENOMIC DNA]</scope>
    <source>
        <strain evidence="1 2">200901122</strain>
    </source>
</reference>
<evidence type="ECO:0000313" key="1">
    <source>
        <dbReference type="EMBL" id="EKS01525.1"/>
    </source>
</evidence>
<protein>
    <submittedName>
        <fullName evidence="1">Uncharacterized protein</fullName>
    </submittedName>
</protein>
<dbReference type="EMBL" id="AKWM02000014">
    <property type="protein sequence ID" value="EKS01525.1"/>
    <property type="molecule type" value="Genomic_DNA"/>
</dbReference>
<comment type="caution">
    <text evidence="1">The sequence shown here is derived from an EMBL/GenBank/DDBJ whole genome shotgun (WGS) entry which is preliminary data.</text>
</comment>
<dbReference type="Proteomes" id="UP000001343">
    <property type="component" value="Unassembled WGS sequence"/>
</dbReference>
<dbReference type="AlphaFoldDB" id="A0AA87MPX9"/>
<name>A0AA87MPX9_9LEPT</name>
<evidence type="ECO:0000313" key="2">
    <source>
        <dbReference type="Proteomes" id="UP000001343"/>
    </source>
</evidence>